<dbReference type="InterPro" id="IPR015424">
    <property type="entry name" value="PyrdxlP-dep_Trfase"/>
</dbReference>
<dbReference type="Pfam" id="PF01053">
    <property type="entry name" value="Cys_Met_Meta_PP"/>
    <property type="match status" value="1"/>
</dbReference>
<evidence type="ECO:0000313" key="6">
    <source>
        <dbReference type="Proteomes" id="UP000427769"/>
    </source>
</evidence>
<dbReference type="PANTHER" id="PTHR11808:SF80">
    <property type="entry name" value="CYSTATHIONINE GAMMA-LYASE"/>
    <property type="match status" value="1"/>
</dbReference>
<dbReference type="GO" id="GO:0005737">
    <property type="term" value="C:cytoplasm"/>
    <property type="evidence" value="ECO:0007669"/>
    <property type="project" value="TreeGrafter"/>
</dbReference>
<keyword evidence="5" id="KW-0456">Lyase</keyword>
<organism evidence="5 6">
    <name type="scientific">Desulfosarcina widdelii</name>
    <dbReference type="NCBI Taxonomy" id="947919"/>
    <lineage>
        <taxon>Bacteria</taxon>
        <taxon>Pseudomonadati</taxon>
        <taxon>Thermodesulfobacteriota</taxon>
        <taxon>Desulfobacteria</taxon>
        <taxon>Desulfobacterales</taxon>
        <taxon>Desulfosarcinaceae</taxon>
        <taxon>Desulfosarcina</taxon>
    </lineage>
</organism>
<gene>
    <name evidence="5" type="ORF">DSCW_14870</name>
</gene>
<comment type="similarity">
    <text evidence="4">Belongs to the trans-sulfuration enzymes family.</text>
</comment>
<dbReference type="GO" id="GO:0030170">
    <property type="term" value="F:pyridoxal phosphate binding"/>
    <property type="evidence" value="ECO:0007669"/>
    <property type="project" value="InterPro"/>
</dbReference>
<keyword evidence="2 3" id="KW-0663">Pyridoxal phosphate</keyword>
<feature type="modified residue" description="N6-(pyridoxal phosphate)lysine" evidence="3">
    <location>
        <position position="210"/>
    </location>
</feature>
<dbReference type="Gene3D" id="3.90.1150.10">
    <property type="entry name" value="Aspartate Aminotransferase, domain 1"/>
    <property type="match status" value="1"/>
</dbReference>
<evidence type="ECO:0000256" key="2">
    <source>
        <dbReference type="ARBA" id="ARBA00022898"/>
    </source>
</evidence>
<evidence type="ECO:0000313" key="5">
    <source>
        <dbReference type="EMBL" id="BBO74070.1"/>
    </source>
</evidence>
<dbReference type="GO" id="GO:0019346">
    <property type="term" value="P:transsulfuration"/>
    <property type="evidence" value="ECO:0007669"/>
    <property type="project" value="InterPro"/>
</dbReference>
<dbReference type="KEGG" id="dwd:DSCW_14870"/>
<dbReference type="InterPro" id="IPR000277">
    <property type="entry name" value="Cys/Met-Metab_PyrdxlP-dep_enz"/>
</dbReference>
<dbReference type="AlphaFoldDB" id="A0A5K7Z095"/>
<dbReference type="PIRSF" id="PIRSF001434">
    <property type="entry name" value="CGS"/>
    <property type="match status" value="1"/>
</dbReference>
<dbReference type="SUPFAM" id="SSF53383">
    <property type="entry name" value="PLP-dependent transferases"/>
    <property type="match status" value="1"/>
</dbReference>
<reference evidence="5 6" key="1">
    <citation type="submission" date="2019-11" db="EMBL/GenBank/DDBJ databases">
        <title>Comparative genomics of hydrocarbon-degrading Desulfosarcina strains.</title>
        <authorList>
            <person name="Watanabe M."/>
            <person name="Kojima H."/>
            <person name="Fukui M."/>
        </authorList>
    </citation>
    <scope>NUCLEOTIDE SEQUENCE [LARGE SCALE GENOMIC DNA]</scope>
    <source>
        <strain evidence="5 6">PP31</strain>
    </source>
</reference>
<protein>
    <submittedName>
        <fullName evidence="5">Cystathionine beta-lyase</fullName>
    </submittedName>
</protein>
<sequence length="406" mass="44118">MMDFNPEQSLCETRREFGEHGGVTPSISRSSTFTVLDPETMPEIFGGIRGPEKGGCFLYSRHFNPTVDILARYLSAMEGSEFAVCTGSGMSAISCTLLQLCKSGDHIVSSDTVYGGTHALLNDLLPQFGITTTFVDPTDPVAFKQAITPQTRVLYTETVANPTLKIADIPALAKIAKSNDLSLVVDNTFTPMVVSPLQLGADVVVYSMTKYINGASDLIAGAICTSKAMVHDLMDLHTGRVMLLGPTMDPRMAYDIVQRLPHLALRMREHSRRALAICQRLEQLGAVVTYPGLKSFGQHDLATALFNKGYGYGGMFTIDCKSRERADALLDQLQNKEDFGYIAVSLGYFDTLMSCSGVSTSSEISSEDQKKMGLSPGLVRLSMGYTGSLEKRIEQMERAARGVGLV</sequence>
<dbReference type="CDD" id="cd00614">
    <property type="entry name" value="CGS_like"/>
    <property type="match status" value="1"/>
</dbReference>
<evidence type="ECO:0000256" key="4">
    <source>
        <dbReference type="RuleBase" id="RU362118"/>
    </source>
</evidence>
<dbReference type="InterPro" id="IPR015422">
    <property type="entry name" value="PyrdxlP-dep_Trfase_small"/>
</dbReference>
<dbReference type="Gene3D" id="3.40.640.10">
    <property type="entry name" value="Type I PLP-dependent aspartate aminotransferase-like (Major domain)"/>
    <property type="match status" value="1"/>
</dbReference>
<dbReference type="InterPro" id="IPR015421">
    <property type="entry name" value="PyrdxlP-dep_Trfase_major"/>
</dbReference>
<evidence type="ECO:0000256" key="3">
    <source>
        <dbReference type="PIRSR" id="PIRSR001434-2"/>
    </source>
</evidence>
<accession>A0A5K7Z095</accession>
<name>A0A5K7Z095_9BACT</name>
<keyword evidence="6" id="KW-1185">Reference proteome</keyword>
<dbReference type="GO" id="GO:0016846">
    <property type="term" value="F:carbon-sulfur lyase activity"/>
    <property type="evidence" value="ECO:0007669"/>
    <property type="project" value="TreeGrafter"/>
</dbReference>
<comment type="cofactor">
    <cofactor evidence="1 4">
        <name>pyridoxal 5'-phosphate</name>
        <dbReference type="ChEBI" id="CHEBI:597326"/>
    </cofactor>
</comment>
<dbReference type="OrthoDB" id="9805807at2"/>
<dbReference type="PANTHER" id="PTHR11808">
    <property type="entry name" value="TRANS-SULFURATION ENZYME FAMILY MEMBER"/>
    <property type="match status" value="1"/>
</dbReference>
<dbReference type="RefSeq" id="WP_155303126.1">
    <property type="nucleotide sequence ID" value="NZ_AP021875.1"/>
</dbReference>
<proteinExistence type="inferred from homology"/>
<dbReference type="FunFam" id="3.40.640.10:FF:000046">
    <property type="entry name" value="Cystathionine gamma-lyase"/>
    <property type="match status" value="1"/>
</dbReference>
<dbReference type="FunFam" id="3.90.1150.10:FF:000087">
    <property type="entry name" value="Putative methionine gamma-lyase"/>
    <property type="match status" value="1"/>
</dbReference>
<dbReference type="EMBL" id="AP021875">
    <property type="protein sequence ID" value="BBO74070.1"/>
    <property type="molecule type" value="Genomic_DNA"/>
</dbReference>
<dbReference type="Proteomes" id="UP000427769">
    <property type="component" value="Chromosome"/>
</dbReference>
<evidence type="ECO:0000256" key="1">
    <source>
        <dbReference type="ARBA" id="ARBA00001933"/>
    </source>
</evidence>